<evidence type="ECO:0000313" key="10">
    <source>
        <dbReference type="Proteomes" id="UP000076079"/>
    </source>
</evidence>
<dbReference type="STRING" id="1855912.LuPra_03103"/>
<feature type="transmembrane region" description="Helical" evidence="7">
    <location>
        <begin position="362"/>
        <end position="380"/>
    </location>
</feature>
<feature type="transmembrane region" description="Helical" evidence="7">
    <location>
        <begin position="204"/>
        <end position="230"/>
    </location>
</feature>
<evidence type="ECO:0000313" key="9">
    <source>
        <dbReference type="EMBL" id="AMY09876.1"/>
    </source>
</evidence>
<comment type="similarity">
    <text evidence="2">Belongs to the major facilitator superfamily.</text>
</comment>
<evidence type="ECO:0000256" key="1">
    <source>
        <dbReference type="ARBA" id="ARBA00004127"/>
    </source>
</evidence>
<feature type="transmembrane region" description="Helical" evidence="7">
    <location>
        <begin position="292"/>
        <end position="314"/>
    </location>
</feature>
<dbReference type="RefSeq" id="WP_110171582.1">
    <property type="nucleotide sequence ID" value="NZ_CP015136.1"/>
</dbReference>
<evidence type="ECO:0000256" key="3">
    <source>
        <dbReference type="ARBA" id="ARBA00022448"/>
    </source>
</evidence>
<dbReference type="PANTHER" id="PTHR23514:SF3">
    <property type="entry name" value="BYPASS OF STOP CODON PROTEIN 6"/>
    <property type="match status" value="1"/>
</dbReference>
<accession>A0A143PN72</accession>
<dbReference type="OrthoDB" id="9793283at2"/>
<feature type="transmembrane region" description="Helical" evidence="7">
    <location>
        <begin position="162"/>
        <end position="183"/>
    </location>
</feature>
<comment type="subcellular location">
    <subcellularLocation>
        <location evidence="1">Endomembrane system</location>
        <topology evidence="1">Multi-pass membrane protein</topology>
    </subcellularLocation>
</comment>
<name>A0A143PN72_LUTPR</name>
<dbReference type="EMBL" id="CP015136">
    <property type="protein sequence ID" value="AMY09876.1"/>
    <property type="molecule type" value="Genomic_DNA"/>
</dbReference>
<evidence type="ECO:0000259" key="8">
    <source>
        <dbReference type="PROSITE" id="PS50850"/>
    </source>
</evidence>
<keyword evidence="10" id="KW-1185">Reference proteome</keyword>
<evidence type="ECO:0000256" key="5">
    <source>
        <dbReference type="ARBA" id="ARBA00022989"/>
    </source>
</evidence>
<dbReference type="SUPFAM" id="SSF103473">
    <property type="entry name" value="MFS general substrate transporter"/>
    <property type="match status" value="1"/>
</dbReference>
<dbReference type="InterPro" id="IPR036259">
    <property type="entry name" value="MFS_trans_sf"/>
</dbReference>
<dbReference type="PANTHER" id="PTHR23514">
    <property type="entry name" value="BYPASS OF STOP CODON PROTEIN 6"/>
    <property type="match status" value="1"/>
</dbReference>
<feature type="transmembrane region" description="Helical" evidence="7">
    <location>
        <begin position="236"/>
        <end position="254"/>
    </location>
</feature>
<dbReference type="Gene3D" id="1.20.1250.20">
    <property type="entry name" value="MFS general substrate transporter like domains"/>
    <property type="match status" value="1"/>
</dbReference>
<dbReference type="InterPro" id="IPR020846">
    <property type="entry name" value="MFS_dom"/>
</dbReference>
<dbReference type="KEGG" id="abac:LuPra_03103"/>
<dbReference type="InterPro" id="IPR051788">
    <property type="entry name" value="MFS_Transporter"/>
</dbReference>
<keyword evidence="3" id="KW-0813">Transport</keyword>
<sequence>MNQRRLFIASCVALIATAMSFAIRGDIMGQVQQELSLTDVQVGWILGAAFWGFGLSILFGGPLCDLLGMGTIMRLAAAGHIVGALLTIVSTNFTVFFLSTVVVGIANGLVEAAINPLIATIYAGNKTAKLTTLHAWFPGGIVIGGVLAFLMTQVGFGWKAKVLTLLVPSVIYFVMFMGQRFPATEREAAGVPFGDMFKELARPLFVLVWFCMILTAGTELGAGSWIPTIFNRVTQSATQAGILQVVWINMVMYLMRQFGHNVSHKIAPTGLIAVSALVAAVGLYLFSHATTVTAAFLWAGVFAVGIAFWWPTMLGITSERFPRSGALGLAVIGATGSFATALSGPVMGWISETHGTAQVLPIWSGLPLLLIVIFGAIYMVDKGKGGYKAEKIA</sequence>
<dbReference type="PROSITE" id="PS50850">
    <property type="entry name" value="MFS"/>
    <property type="match status" value="1"/>
</dbReference>
<feature type="domain" description="Major facilitator superfamily (MFS) profile" evidence="8">
    <location>
        <begin position="6"/>
        <end position="382"/>
    </location>
</feature>
<feature type="transmembrane region" description="Helical" evidence="7">
    <location>
        <begin position="72"/>
        <end position="89"/>
    </location>
</feature>
<dbReference type="GO" id="GO:0016020">
    <property type="term" value="C:membrane"/>
    <property type="evidence" value="ECO:0007669"/>
    <property type="project" value="TreeGrafter"/>
</dbReference>
<dbReference type="GO" id="GO:0012505">
    <property type="term" value="C:endomembrane system"/>
    <property type="evidence" value="ECO:0007669"/>
    <property type="project" value="UniProtKB-SubCell"/>
</dbReference>
<evidence type="ECO:0000256" key="4">
    <source>
        <dbReference type="ARBA" id="ARBA00022692"/>
    </source>
</evidence>
<reference evidence="9 10" key="1">
    <citation type="journal article" date="2016" name="Genome Announc.">
        <title>First Complete Genome Sequence of a Subdivision 6 Acidobacterium Strain.</title>
        <authorList>
            <person name="Huang S."/>
            <person name="Vieira S."/>
            <person name="Bunk B."/>
            <person name="Riedel T."/>
            <person name="Sproer C."/>
            <person name="Overmann J."/>
        </authorList>
    </citation>
    <scope>NUCLEOTIDE SEQUENCE [LARGE SCALE GENOMIC DNA]</scope>
    <source>
        <strain evidence="10">DSM 100886 HEG_-6_39</strain>
    </source>
</reference>
<proteinExistence type="inferred from homology"/>
<dbReference type="InterPro" id="IPR011701">
    <property type="entry name" value="MFS"/>
</dbReference>
<gene>
    <name evidence="9" type="ORF">LuPra_03103</name>
</gene>
<dbReference type="AlphaFoldDB" id="A0A143PN72"/>
<dbReference type="Proteomes" id="UP000076079">
    <property type="component" value="Chromosome"/>
</dbReference>
<dbReference type="Pfam" id="PF07690">
    <property type="entry name" value="MFS_1"/>
    <property type="match status" value="1"/>
</dbReference>
<feature type="transmembrane region" description="Helical" evidence="7">
    <location>
        <begin position="326"/>
        <end position="350"/>
    </location>
</feature>
<protein>
    <submittedName>
        <fullName evidence="9">Putative transporter</fullName>
    </submittedName>
</protein>
<evidence type="ECO:0000256" key="6">
    <source>
        <dbReference type="ARBA" id="ARBA00023136"/>
    </source>
</evidence>
<dbReference type="GO" id="GO:0022857">
    <property type="term" value="F:transmembrane transporter activity"/>
    <property type="evidence" value="ECO:0007669"/>
    <property type="project" value="InterPro"/>
</dbReference>
<feature type="transmembrane region" description="Helical" evidence="7">
    <location>
        <begin position="135"/>
        <end position="156"/>
    </location>
</feature>
<organism evidence="9 10">
    <name type="scientific">Luteitalea pratensis</name>
    <dbReference type="NCBI Taxonomy" id="1855912"/>
    <lineage>
        <taxon>Bacteria</taxon>
        <taxon>Pseudomonadati</taxon>
        <taxon>Acidobacteriota</taxon>
        <taxon>Vicinamibacteria</taxon>
        <taxon>Vicinamibacterales</taxon>
        <taxon>Vicinamibacteraceae</taxon>
        <taxon>Luteitalea</taxon>
    </lineage>
</organism>
<evidence type="ECO:0000256" key="2">
    <source>
        <dbReference type="ARBA" id="ARBA00008335"/>
    </source>
</evidence>
<reference evidence="10" key="2">
    <citation type="submission" date="2016-04" db="EMBL/GenBank/DDBJ databases">
        <title>First Complete Genome Sequence of a Subdivision 6 Acidobacterium.</title>
        <authorList>
            <person name="Huang S."/>
            <person name="Vieira S."/>
            <person name="Bunk B."/>
            <person name="Riedel T."/>
            <person name="Sproeer C."/>
            <person name="Overmann J."/>
        </authorList>
    </citation>
    <scope>NUCLEOTIDE SEQUENCE [LARGE SCALE GENOMIC DNA]</scope>
    <source>
        <strain evidence="10">DSM 100886 HEG_-6_39</strain>
    </source>
</reference>
<feature type="transmembrane region" description="Helical" evidence="7">
    <location>
        <begin position="41"/>
        <end position="60"/>
    </location>
</feature>
<keyword evidence="4 7" id="KW-0812">Transmembrane</keyword>
<evidence type="ECO:0000256" key="7">
    <source>
        <dbReference type="SAM" id="Phobius"/>
    </source>
</evidence>
<feature type="transmembrane region" description="Helical" evidence="7">
    <location>
        <begin position="95"/>
        <end position="123"/>
    </location>
</feature>
<keyword evidence="6 7" id="KW-0472">Membrane</keyword>
<feature type="transmembrane region" description="Helical" evidence="7">
    <location>
        <begin position="266"/>
        <end position="286"/>
    </location>
</feature>
<keyword evidence="5 7" id="KW-1133">Transmembrane helix</keyword>